<organism evidence="2 3">
    <name type="scientific">Ensete ventricosum</name>
    <name type="common">Abyssinian banana</name>
    <name type="synonym">Musa ensete</name>
    <dbReference type="NCBI Taxonomy" id="4639"/>
    <lineage>
        <taxon>Eukaryota</taxon>
        <taxon>Viridiplantae</taxon>
        <taxon>Streptophyta</taxon>
        <taxon>Embryophyta</taxon>
        <taxon>Tracheophyta</taxon>
        <taxon>Spermatophyta</taxon>
        <taxon>Magnoliopsida</taxon>
        <taxon>Liliopsida</taxon>
        <taxon>Zingiberales</taxon>
        <taxon>Musaceae</taxon>
        <taxon>Ensete</taxon>
    </lineage>
</organism>
<feature type="region of interest" description="Disordered" evidence="1">
    <location>
        <begin position="1"/>
        <end position="35"/>
    </location>
</feature>
<protein>
    <submittedName>
        <fullName evidence="2">Uncharacterized protein</fullName>
    </submittedName>
</protein>
<evidence type="ECO:0000313" key="3">
    <source>
        <dbReference type="Proteomes" id="UP000287651"/>
    </source>
</evidence>
<evidence type="ECO:0000313" key="2">
    <source>
        <dbReference type="EMBL" id="RRT57973.1"/>
    </source>
</evidence>
<dbReference type="AlphaFoldDB" id="A0A426Z1Y1"/>
<gene>
    <name evidence="2" type="ORF">B296_00036450</name>
</gene>
<comment type="caution">
    <text evidence="2">The sequence shown here is derived from an EMBL/GenBank/DDBJ whole genome shotgun (WGS) entry which is preliminary data.</text>
</comment>
<evidence type="ECO:0000256" key="1">
    <source>
        <dbReference type="SAM" id="MobiDB-lite"/>
    </source>
</evidence>
<dbReference type="EMBL" id="AMZH03008916">
    <property type="protein sequence ID" value="RRT57973.1"/>
    <property type="molecule type" value="Genomic_DNA"/>
</dbReference>
<name>A0A426Z1Y1_ENSVE</name>
<sequence>MRRDLPPGHREGAGSSFSQKDALALSLPPSAPPPPLLLCKRQGWSRAGRWRSPPCKRAAGSRPLRAGHSSPCPQAPPLWAGLGRGLAIGGRPYMGAGRGWSPLLLVAFAAKMQQKCVKRFYAIQSHHMQFKTNLLYKNLSSDTAVGKPQWIRMEKMKEVKRPPL</sequence>
<feature type="region of interest" description="Disordered" evidence="1">
    <location>
        <begin position="47"/>
        <end position="73"/>
    </location>
</feature>
<reference evidence="2 3" key="1">
    <citation type="journal article" date="2014" name="Agronomy (Basel)">
        <title>A Draft Genome Sequence for Ensete ventricosum, the Drought-Tolerant Tree Against Hunger.</title>
        <authorList>
            <person name="Harrison J."/>
            <person name="Moore K.A."/>
            <person name="Paszkiewicz K."/>
            <person name="Jones T."/>
            <person name="Grant M."/>
            <person name="Ambacheew D."/>
            <person name="Muzemil S."/>
            <person name="Studholme D.J."/>
        </authorList>
    </citation>
    <scope>NUCLEOTIDE SEQUENCE [LARGE SCALE GENOMIC DNA]</scope>
</reference>
<proteinExistence type="predicted"/>
<feature type="compositionally biased region" description="Basic and acidic residues" evidence="1">
    <location>
        <begin position="1"/>
        <end position="12"/>
    </location>
</feature>
<accession>A0A426Z1Y1</accession>
<dbReference type="Proteomes" id="UP000287651">
    <property type="component" value="Unassembled WGS sequence"/>
</dbReference>